<dbReference type="SUPFAM" id="SSF53448">
    <property type="entry name" value="Nucleotide-diphospho-sugar transferases"/>
    <property type="match status" value="1"/>
</dbReference>
<evidence type="ECO:0000256" key="1">
    <source>
        <dbReference type="ARBA" id="ARBA00007677"/>
    </source>
</evidence>
<evidence type="ECO:0000256" key="3">
    <source>
        <dbReference type="ARBA" id="ARBA00022679"/>
    </source>
</evidence>
<dbReference type="GO" id="GO:0000026">
    <property type="term" value="F:alpha-1,2-mannosyltransferase activity"/>
    <property type="evidence" value="ECO:0007669"/>
    <property type="project" value="TreeGrafter"/>
</dbReference>
<keyword evidence="3" id="KW-0808">Transferase</keyword>
<sequence>MVRLRSSLRLYPSGLPRLTLSRHTRLALLLVLATAILEVFLHTQNWAVRQPDHELDEPFYTSCQEPAIEQPREKAAMVMLVRNQELMKALKTIQSIEKHFNQWYHYPIVFLNDEPFTEEFISVMNTTVSGEARFELVPKKDWLFPEWMDVTDAKAAIKAQGQAGILYAGLETYHHMCRFYSGKFYTLEALKAYKWYWRIEPDVNFYCSITYDPFVEMTKHDKVYGFTIALPEEPRTCPSLFRKMADYKESNNILTTELWKATVAASWMPWPLRSFMSWFGHRDRFGDGWSLCHYWSNFEIANLDFFRGKEYQRLFEYLDKTGGFYYERWGDAAVHSLALHMLLPSHKVHHFEDFGYRHDWFYQCPANAPDGQLLHSKLLPIGPFYPEREGGIGCRCECDGSRTRNFPAYCTDKLKKPNTARRLSMVEFVCSWFS</sequence>
<evidence type="ECO:0000313" key="5">
    <source>
        <dbReference type="EMBL" id="KAA8633450.1"/>
    </source>
</evidence>
<dbReference type="GO" id="GO:0005794">
    <property type="term" value="C:Golgi apparatus"/>
    <property type="evidence" value="ECO:0007669"/>
    <property type="project" value="TreeGrafter"/>
</dbReference>
<dbReference type="Pfam" id="PF01793">
    <property type="entry name" value="Glyco_transf_15"/>
    <property type="match status" value="1"/>
</dbReference>
<dbReference type="PIRSF" id="PIRSF018153">
    <property type="entry name" value="Glyco_trans_15"/>
    <property type="match status" value="1"/>
</dbReference>
<dbReference type="AlphaFoldDB" id="A0A8S8ZWV8"/>
<protein>
    <submittedName>
        <fullName evidence="5">Uncharacterized protein</fullName>
    </submittedName>
</protein>
<comment type="caution">
    <text evidence="5">The sequence shown here is derived from an EMBL/GenBank/DDBJ whole genome shotgun (WGS) entry which is preliminary data.</text>
</comment>
<dbReference type="InterPro" id="IPR029044">
    <property type="entry name" value="Nucleotide-diphossugar_trans"/>
</dbReference>
<dbReference type="VEuPathDB" id="FungiDB:SMAC_07123"/>
<dbReference type="InterPro" id="IPR002685">
    <property type="entry name" value="Glyco_trans_15"/>
</dbReference>
<dbReference type="Proteomes" id="UP000433876">
    <property type="component" value="Unassembled WGS sequence"/>
</dbReference>
<dbReference type="GO" id="GO:0016020">
    <property type="term" value="C:membrane"/>
    <property type="evidence" value="ECO:0007669"/>
    <property type="project" value="InterPro"/>
</dbReference>
<dbReference type="PANTHER" id="PTHR31121">
    <property type="entry name" value="ALPHA-1,2 MANNOSYLTRANSFERASE KTR1"/>
    <property type="match status" value="1"/>
</dbReference>
<feature type="active site" description="Nucleophile" evidence="4">
    <location>
        <position position="299"/>
    </location>
</feature>
<dbReference type="PANTHER" id="PTHR31121:SF2">
    <property type="entry name" value="MANNOSYLTRANSFERASE KTR5-RELATED"/>
    <property type="match status" value="1"/>
</dbReference>
<dbReference type="GO" id="GO:0000032">
    <property type="term" value="P:cell wall mannoprotein biosynthetic process"/>
    <property type="evidence" value="ECO:0007669"/>
    <property type="project" value="TreeGrafter"/>
</dbReference>
<organism evidence="5 6">
    <name type="scientific">Sordaria macrospora</name>
    <dbReference type="NCBI Taxonomy" id="5147"/>
    <lineage>
        <taxon>Eukaryota</taxon>
        <taxon>Fungi</taxon>
        <taxon>Dikarya</taxon>
        <taxon>Ascomycota</taxon>
        <taxon>Pezizomycotina</taxon>
        <taxon>Sordariomycetes</taxon>
        <taxon>Sordariomycetidae</taxon>
        <taxon>Sordariales</taxon>
        <taxon>Sordariaceae</taxon>
        <taxon>Sordaria</taxon>
    </lineage>
</organism>
<keyword evidence="2" id="KW-0328">Glycosyltransferase</keyword>
<proteinExistence type="inferred from homology"/>
<dbReference type="GO" id="GO:0006487">
    <property type="term" value="P:protein N-linked glycosylation"/>
    <property type="evidence" value="ECO:0007669"/>
    <property type="project" value="TreeGrafter"/>
</dbReference>
<accession>A0A8S8ZWV8</accession>
<reference evidence="5 6" key="1">
    <citation type="submission" date="2017-07" db="EMBL/GenBank/DDBJ databases">
        <title>Genome sequence of the Sordaria macrospora wild type strain R19027.</title>
        <authorList>
            <person name="Nowrousian M."/>
            <person name="Teichert I."/>
            <person name="Kueck U."/>
        </authorList>
    </citation>
    <scope>NUCLEOTIDE SEQUENCE [LARGE SCALE GENOMIC DNA]</scope>
    <source>
        <strain evidence="5 6">R19027</strain>
        <tissue evidence="5">Mycelium</tissue>
    </source>
</reference>
<dbReference type="Gene3D" id="3.90.550.10">
    <property type="entry name" value="Spore Coat Polysaccharide Biosynthesis Protein SpsA, Chain A"/>
    <property type="match status" value="1"/>
</dbReference>
<dbReference type="EMBL" id="NMPR01000037">
    <property type="protein sequence ID" value="KAA8633450.1"/>
    <property type="molecule type" value="Genomic_DNA"/>
</dbReference>
<gene>
    <name evidence="5" type="ORF">SMACR_07123</name>
</gene>
<evidence type="ECO:0000313" key="6">
    <source>
        <dbReference type="Proteomes" id="UP000433876"/>
    </source>
</evidence>
<evidence type="ECO:0000256" key="4">
    <source>
        <dbReference type="PIRSR" id="PIRSR018153-1"/>
    </source>
</evidence>
<name>A0A8S8ZWV8_SORMA</name>
<evidence type="ECO:0000256" key="2">
    <source>
        <dbReference type="ARBA" id="ARBA00022676"/>
    </source>
</evidence>
<comment type="similarity">
    <text evidence="1">Belongs to the glycosyltransferase 15 family.</text>
</comment>